<dbReference type="AlphaFoldDB" id="A0A0H3YEC0"/>
<protein>
    <submittedName>
        <fullName evidence="2">SpsM</fullName>
    </submittedName>
</protein>
<sequence length="209" mass="24417">MAFEFDLQSYDKEKLREEFRSPLIQWASLVIVITVLFFLIYEPYLTYRQDYRDMMLTTISKIERLQKLKDNRAVLESNVKLINEKYLRLNSGLLDSKNYNRGVAEQVGIIEQIFRAKNISFNSRRFLEPQFSPWLGEAVVSQWGFNGNSQDVMDFIYALAVTNKIIVPEKLSITLKSDQHAEISATLVSYRKIPINELRFKSRSGGEQE</sequence>
<proteinExistence type="predicted"/>
<dbReference type="EMBL" id="KR704893">
    <property type="protein sequence ID" value="AKN20881.1"/>
    <property type="molecule type" value="Genomic_DNA"/>
</dbReference>
<accession>A0A0H3YEC0</accession>
<keyword evidence="1" id="KW-0812">Transmembrane</keyword>
<reference evidence="2" key="1">
    <citation type="journal article" date="2015" name="Mar. Drugs">
        <title>Functional Genomics of the Aeromonas salmonicida Lipopolysaccharide O-Antigen and A-Layer from Typical and Atypical Strains.</title>
        <authorList>
            <person name="Merino S."/>
            <person name="de Mendoza E."/>
            <person name="Canals R."/>
            <person name="Tomas J.M."/>
        </authorList>
    </citation>
    <scope>NUCLEOTIDE SEQUENCE</scope>
    <source>
        <strain evidence="2">A450</strain>
    </source>
</reference>
<keyword evidence="1" id="KW-1133">Transmembrane helix</keyword>
<evidence type="ECO:0000313" key="2">
    <source>
        <dbReference type="EMBL" id="AKN20881.1"/>
    </source>
</evidence>
<name>A0A0H3YEC0_AERSA</name>
<evidence type="ECO:0000256" key="1">
    <source>
        <dbReference type="SAM" id="Phobius"/>
    </source>
</evidence>
<dbReference type="RefSeq" id="WP_005319069.1">
    <property type="nucleotide sequence ID" value="NZ_CAWRDK010000010.1"/>
</dbReference>
<keyword evidence="1" id="KW-0472">Membrane</keyword>
<organism evidence="2">
    <name type="scientific">Aeromonas salmonicida</name>
    <dbReference type="NCBI Taxonomy" id="645"/>
    <lineage>
        <taxon>Bacteria</taxon>
        <taxon>Pseudomonadati</taxon>
        <taxon>Pseudomonadota</taxon>
        <taxon>Gammaproteobacteria</taxon>
        <taxon>Aeromonadales</taxon>
        <taxon>Aeromonadaceae</taxon>
        <taxon>Aeromonas</taxon>
    </lineage>
</organism>
<feature type="transmembrane region" description="Helical" evidence="1">
    <location>
        <begin position="23"/>
        <end position="45"/>
    </location>
</feature>